<dbReference type="AlphaFoldDB" id="A0A2S9J9P9"/>
<keyword evidence="4" id="KW-0238">DNA-binding</keyword>
<evidence type="ECO:0000256" key="1">
    <source>
        <dbReference type="ARBA" id="ARBA00006295"/>
    </source>
</evidence>
<feature type="region of interest" description="Disordered" evidence="2">
    <location>
        <begin position="653"/>
        <end position="677"/>
    </location>
</feature>
<evidence type="ECO:0000313" key="4">
    <source>
        <dbReference type="EMBL" id="PRD49516.1"/>
    </source>
</evidence>
<dbReference type="Gene3D" id="3.90.1530.30">
    <property type="match status" value="1"/>
</dbReference>
<name>A0A2S9J9P9_9HYPH</name>
<comment type="caution">
    <text evidence="4">The sequence shown here is derived from an EMBL/GenBank/DDBJ whole genome shotgun (WGS) entry which is preliminary data.</text>
</comment>
<feature type="domain" description="ParB-like N-terminal" evidence="3">
    <location>
        <begin position="14"/>
        <end position="115"/>
    </location>
</feature>
<accession>A0A2S9J9P9</accession>
<comment type="similarity">
    <text evidence="1">Belongs to the ParB family.</text>
</comment>
<protein>
    <submittedName>
        <fullName evidence="4">DNA-binding protein</fullName>
    </submittedName>
</protein>
<dbReference type="SUPFAM" id="SSF110849">
    <property type="entry name" value="ParB/Sulfiredoxin"/>
    <property type="match status" value="1"/>
</dbReference>
<dbReference type="InterPro" id="IPR036086">
    <property type="entry name" value="ParB/Sulfiredoxin_sf"/>
</dbReference>
<evidence type="ECO:0000313" key="5">
    <source>
        <dbReference type="Proteomes" id="UP000238563"/>
    </source>
</evidence>
<dbReference type="RefSeq" id="WP_105738265.1">
    <property type="nucleotide sequence ID" value="NZ_PVBT01000012.1"/>
</dbReference>
<dbReference type="FunFam" id="3.90.1530.30:FF:000002">
    <property type="entry name" value="Chromosome partitioning protein ParB"/>
    <property type="match status" value="1"/>
</dbReference>
<dbReference type="PANTHER" id="PTHR33375:SF7">
    <property type="entry name" value="CHROMOSOME 2-PARTITIONING PROTEIN PARB-RELATED"/>
    <property type="match status" value="1"/>
</dbReference>
<dbReference type="SUPFAM" id="SSF109709">
    <property type="entry name" value="KorB DNA-binding domain-like"/>
    <property type="match status" value="1"/>
</dbReference>
<dbReference type="Pfam" id="PF02195">
    <property type="entry name" value="ParB_N"/>
    <property type="match status" value="1"/>
</dbReference>
<dbReference type="GO" id="GO:0005694">
    <property type="term" value="C:chromosome"/>
    <property type="evidence" value="ECO:0007669"/>
    <property type="project" value="TreeGrafter"/>
</dbReference>
<evidence type="ECO:0000256" key="2">
    <source>
        <dbReference type="SAM" id="MobiDB-lite"/>
    </source>
</evidence>
<dbReference type="EMBL" id="PVBT01000012">
    <property type="protein sequence ID" value="PRD49516.1"/>
    <property type="molecule type" value="Genomic_DNA"/>
</dbReference>
<feature type="region of interest" description="Disordered" evidence="2">
    <location>
        <begin position="406"/>
        <end position="434"/>
    </location>
</feature>
<evidence type="ECO:0000259" key="3">
    <source>
        <dbReference type="SMART" id="SM00470"/>
    </source>
</evidence>
<dbReference type="PANTHER" id="PTHR33375">
    <property type="entry name" value="CHROMOSOME-PARTITIONING PROTEIN PARB-RELATED"/>
    <property type="match status" value="1"/>
</dbReference>
<dbReference type="OrthoDB" id="9813122at2"/>
<feature type="compositionally biased region" description="Basic and acidic residues" evidence="2">
    <location>
        <begin position="406"/>
        <end position="416"/>
    </location>
</feature>
<proteinExistence type="inferred from homology"/>
<sequence length="677" mass="73617">MVKSSRKITLSSSRDIPFDRLVMSKANVRRIKAGVSIEQLAEDIARRTLLQSITVRPLRDADGRETGMFEIPAGGRRYRALERLVKQKRLAKDAPIPCILREDGFAEEDSLAENMQRAPLHPLDQFRAFLVFREKGMSEEEIAAHQFVSVAVVRQRLRLASVSPRLLEVYADDGMSLDQLMAFTVNGDHARQEQVFEQLAQSSYAREPHFIRRMLTEGAVRITDKRAQFVGVNTYAAAGGAIMRDLFQGDDGGWLQDAGLLDRLAAEKLRAHAALIAAEGWKWIEVAPDFPYGHTFGLRQLRGEPAALTQEESASRAALQAELDGLEDIYACADSLPADISERFDAIGMALVELDDRPVLFNPDETGHAGAFVSIDGSGKVRVERGYVRPDDETLVEADADLPAEADARDQTEQDRSAAPSCAQNVEDEEGAGPISDRLLAELTAHRTLALRHALGAQPDTAFLAALHALTLRAFYPHASESCMALELKSAGFGAQAPGFNDSPWAGAVHGRHQAWLARLPHEPGMLWEALQGFDSDSRLTLFAHCVSLSVNAMVDAYTRPPRALAHADQLAMTLALDMAAAGWEPTVASYLGRVTKAHILASVREARGAQASDRIAHLKRGDMAEQAQELLAGTGWLPQALRTPGCTILAPADPVSAAGDRADEPAETAKQGGTPA</sequence>
<dbReference type="InterPro" id="IPR050336">
    <property type="entry name" value="Chromosome_partition/occlusion"/>
</dbReference>
<dbReference type="Gene3D" id="1.10.10.2830">
    <property type="match status" value="1"/>
</dbReference>
<keyword evidence="5" id="KW-1185">Reference proteome</keyword>
<dbReference type="SMART" id="SM00470">
    <property type="entry name" value="ParB"/>
    <property type="match status" value="1"/>
</dbReference>
<dbReference type="InterPro" id="IPR003115">
    <property type="entry name" value="ParB_N"/>
</dbReference>
<organism evidence="4 5">
    <name type="scientific">Phyllobacterium myrsinacearum</name>
    <dbReference type="NCBI Taxonomy" id="28101"/>
    <lineage>
        <taxon>Bacteria</taxon>
        <taxon>Pseudomonadati</taxon>
        <taxon>Pseudomonadota</taxon>
        <taxon>Alphaproteobacteria</taxon>
        <taxon>Hyphomicrobiales</taxon>
        <taxon>Phyllobacteriaceae</taxon>
        <taxon>Phyllobacterium</taxon>
    </lineage>
</organism>
<reference evidence="4 5" key="1">
    <citation type="submission" date="2018-02" db="EMBL/GenBank/DDBJ databases">
        <title>The draft genome of Phyllobacterium myrsinacearum DSM5892.</title>
        <authorList>
            <person name="Li L."/>
            <person name="Liu L."/>
            <person name="Zhang X."/>
            <person name="Wang T."/>
        </authorList>
    </citation>
    <scope>NUCLEOTIDE SEQUENCE [LARGE SCALE GENOMIC DNA]</scope>
    <source>
        <strain evidence="4 5">DSM 5892</strain>
    </source>
</reference>
<dbReference type="FunFam" id="1.10.10.2830:FF:000001">
    <property type="entry name" value="Chromosome partitioning protein ParB"/>
    <property type="match status" value="1"/>
</dbReference>
<dbReference type="GO" id="GO:0003677">
    <property type="term" value="F:DNA binding"/>
    <property type="evidence" value="ECO:0007669"/>
    <property type="project" value="UniProtKB-KW"/>
</dbReference>
<dbReference type="CDD" id="cd16406">
    <property type="entry name" value="ParB_N_like"/>
    <property type="match status" value="1"/>
</dbReference>
<dbReference type="Proteomes" id="UP000238563">
    <property type="component" value="Unassembled WGS sequence"/>
</dbReference>
<dbReference type="GO" id="GO:0007059">
    <property type="term" value="P:chromosome segregation"/>
    <property type="evidence" value="ECO:0007669"/>
    <property type="project" value="TreeGrafter"/>
</dbReference>
<gene>
    <name evidence="4" type="ORF">C5750_25895</name>
</gene>